<evidence type="ECO:0000256" key="1">
    <source>
        <dbReference type="SAM" id="SignalP"/>
    </source>
</evidence>
<dbReference type="Proteomes" id="UP001148312">
    <property type="component" value="Unassembled WGS sequence"/>
</dbReference>
<dbReference type="EMBL" id="JAPWDQ010000015">
    <property type="protein sequence ID" value="KAJ5469589.1"/>
    <property type="molecule type" value="Genomic_DNA"/>
</dbReference>
<evidence type="ECO:0000313" key="3">
    <source>
        <dbReference type="Proteomes" id="UP001148312"/>
    </source>
</evidence>
<dbReference type="GeneID" id="81629052"/>
<evidence type="ECO:0000313" key="2">
    <source>
        <dbReference type="EMBL" id="KAJ5469589.1"/>
    </source>
</evidence>
<keyword evidence="1" id="KW-0732">Signal</keyword>
<reference evidence="2" key="1">
    <citation type="submission" date="2022-12" db="EMBL/GenBank/DDBJ databases">
        <authorList>
            <person name="Petersen C."/>
        </authorList>
    </citation>
    <scope>NUCLEOTIDE SEQUENCE</scope>
    <source>
        <strain evidence="2">IBT 30728</strain>
    </source>
</reference>
<protein>
    <submittedName>
        <fullName evidence="2">Uncharacterized protein</fullName>
    </submittedName>
</protein>
<feature type="chain" id="PRO_5040740696" evidence="1">
    <location>
        <begin position="19"/>
        <end position="90"/>
    </location>
</feature>
<proteinExistence type="predicted"/>
<dbReference type="AlphaFoldDB" id="A0A9W9WLB3"/>
<accession>A0A9W9WLB3</accession>
<reference evidence="2" key="2">
    <citation type="journal article" date="2023" name="IMA Fungus">
        <title>Comparative genomic study of the Penicillium genus elucidates a diverse pangenome and 15 lateral gene transfer events.</title>
        <authorList>
            <person name="Petersen C."/>
            <person name="Sorensen T."/>
            <person name="Nielsen M.R."/>
            <person name="Sondergaard T.E."/>
            <person name="Sorensen J.L."/>
            <person name="Fitzpatrick D.A."/>
            <person name="Frisvad J.C."/>
            <person name="Nielsen K.L."/>
        </authorList>
    </citation>
    <scope>NUCLEOTIDE SEQUENCE</scope>
    <source>
        <strain evidence="2">IBT 30728</strain>
    </source>
</reference>
<comment type="caution">
    <text evidence="2">The sequence shown here is derived from an EMBL/GenBank/DDBJ whole genome shotgun (WGS) entry which is preliminary data.</text>
</comment>
<sequence length="90" mass="10438">MHSIEVLALFLALTRLRGSFPSLWGSGMLFNFTIYINDDDKKLAQVIAQEVMSMIKLQRTRQVQHPVQQDLAKFYVLANVSEILRQPFDR</sequence>
<organism evidence="2 3">
    <name type="scientific">Penicillium diatomitis</name>
    <dbReference type="NCBI Taxonomy" id="2819901"/>
    <lineage>
        <taxon>Eukaryota</taxon>
        <taxon>Fungi</taxon>
        <taxon>Dikarya</taxon>
        <taxon>Ascomycota</taxon>
        <taxon>Pezizomycotina</taxon>
        <taxon>Eurotiomycetes</taxon>
        <taxon>Eurotiomycetidae</taxon>
        <taxon>Eurotiales</taxon>
        <taxon>Aspergillaceae</taxon>
        <taxon>Penicillium</taxon>
    </lineage>
</organism>
<dbReference type="RefSeq" id="XP_056786179.1">
    <property type="nucleotide sequence ID" value="XM_056938802.1"/>
</dbReference>
<feature type="signal peptide" evidence="1">
    <location>
        <begin position="1"/>
        <end position="18"/>
    </location>
</feature>
<keyword evidence="3" id="KW-1185">Reference proteome</keyword>
<name>A0A9W9WLB3_9EURO</name>
<gene>
    <name evidence="2" type="ORF">N7539_009207</name>
</gene>